<evidence type="ECO:0000256" key="3">
    <source>
        <dbReference type="ARBA" id="ARBA00022807"/>
    </source>
</evidence>
<gene>
    <name evidence="6" type="ORF">NKI33_33520</name>
</gene>
<keyword evidence="1" id="KW-0645">Protease</keyword>
<dbReference type="PANTHER" id="PTHR46468">
    <property type="entry name" value="SENTRIN-SPECIFIC PROTEASE 8"/>
    <property type="match status" value="1"/>
</dbReference>
<dbReference type="Proteomes" id="UP001464387">
    <property type="component" value="Unassembled WGS sequence"/>
</dbReference>
<reference evidence="6 7" key="1">
    <citation type="journal article" date="2024" name="Proc. Natl. Acad. Sci. U.S.A.">
        <title>The evolutionary genomics of adaptation to stress in wild rhizobium bacteria.</title>
        <authorList>
            <person name="Kehlet-Delgado H."/>
            <person name="Montoya A.P."/>
            <person name="Jensen K.T."/>
            <person name="Wendlandt C.E."/>
            <person name="Dexheimer C."/>
            <person name="Roberts M."/>
            <person name="Torres Martinez L."/>
            <person name="Friesen M.L."/>
            <person name="Griffitts J.S."/>
            <person name="Porter S.S."/>
        </authorList>
    </citation>
    <scope>NUCLEOTIDE SEQUENCE [LARGE SCALE GENOMIC DNA]</scope>
    <source>
        <strain evidence="6 7">M0729</strain>
    </source>
</reference>
<protein>
    <submittedName>
        <fullName evidence="6">C48 family peptidase</fullName>
    </submittedName>
</protein>
<dbReference type="Gene3D" id="3.40.395.10">
    <property type="entry name" value="Adenoviral Proteinase, Chain A"/>
    <property type="match status" value="1"/>
</dbReference>
<dbReference type="InterPro" id="IPR044613">
    <property type="entry name" value="Nep1/2-like"/>
</dbReference>
<dbReference type="PANTHER" id="PTHR46468:SF1">
    <property type="entry name" value="SENTRIN-SPECIFIC PROTEASE 8"/>
    <property type="match status" value="1"/>
</dbReference>
<evidence type="ECO:0000313" key="6">
    <source>
        <dbReference type="EMBL" id="MER8937822.1"/>
    </source>
</evidence>
<evidence type="ECO:0000313" key="7">
    <source>
        <dbReference type="Proteomes" id="UP001464387"/>
    </source>
</evidence>
<feature type="non-terminal residue" evidence="6">
    <location>
        <position position="654"/>
    </location>
</feature>
<dbReference type="InterPro" id="IPR003653">
    <property type="entry name" value="Peptidase_C48_C"/>
</dbReference>
<keyword evidence="7" id="KW-1185">Reference proteome</keyword>
<evidence type="ECO:0000256" key="1">
    <source>
        <dbReference type="ARBA" id="ARBA00022670"/>
    </source>
</evidence>
<evidence type="ECO:0000256" key="4">
    <source>
        <dbReference type="SAM" id="MobiDB-lite"/>
    </source>
</evidence>
<dbReference type="SUPFAM" id="SSF54001">
    <property type="entry name" value="Cysteine proteinases"/>
    <property type="match status" value="1"/>
</dbReference>
<feature type="domain" description="Ubiquitin-like protease family profile" evidence="5">
    <location>
        <begin position="262"/>
        <end position="430"/>
    </location>
</feature>
<feature type="region of interest" description="Disordered" evidence="4">
    <location>
        <begin position="1"/>
        <end position="38"/>
    </location>
</feature>
<comment type="caution">
    <text evidence="6">The sequence shown here is derived from an EMBL/GenBank/DDBJ whole genome shotgun (WGS) entry which is preliminary data.</text>
</comment>
<feature type="region of interest" description="Disordered" evidence="4">
    <location>
        <begin position="499"/>
        <end position="528"/>
    </location>
</feature>
<dbReference type="EMBL" id="JAMYPJ010000118">
    <property type="protein sequence ID" value="MER8937822.1"/>
    <property type="molecule type" value="Genomic_DNA"/>
</dbReference>
<organism evidence="6 7">
    <name type="scientific">Mesorhizobium opportunistum</name>
    <dbReference type="NCBI Taxonomy" id="593909"/>
    <lineage>
        <taxon>Bacteria</taxon>
        <taxon>Pseudomonadati</taxon>
        <taxon>Pseudomonadota</taxon>
        <taxon>Alphaproteobacteria</taxon>
        <taxon>Hyphomicrobiales</taxon>
        <taxon>Phyllobacteriaceae</taxon>
        <taxon>Mesorhizobium</taxon>
    </lineage>
</organism>
<dbReference type="Pfam" id="PF02902">
    <property type="entry name" value="Peptidase_C48"/>
    <property type="match status" value="1"/>
</dbReference>
<keyword evidence="2" id="KW-0378">Hydrolase</keyword>
<name>A0ABV1YRL1_9HYPH</name>
<dbReference type="PROSITE" id="PS50600">
    <property type="entry name" value="ULP_PROTEASE"/>
    <property type="match status" value="1"/>
</dbReference>
<dbReference type="InterPro" id="IPR038765">
    <property type="entry name" value="Papain-like_cys_pep_sf"/>
</dbReference>
<evidence type="ECO:0000259" key="5">
    <source>
        <dbReference type="PROSITE" id="PS50600"/>
    </source>
</evidence>
<proteinExistence type="predicted"/>
<evidence type="ECO:0000256" key="2">
    <source>
        <dbReference type="ARBA" id="ARBA00022801"/>
    </source>
</evidence>
<keyword evidence="3" id="KW-0788">Thiol protease</keyword>
<sequence length="654" mass="71633">MVDLNPPAPFELRDPARSVPAAVQPDPPIGVSGPDKRPLYSNDATLVEGLRSALESTVKRHVNSLLGFGRWLIDNNRPGFAARLHEESLDPDLKEYESKSGSSDVARAVGHLKTWAGGAPVLDRAAVLNNPDPADAALIRDYTAAPIKEYKAAPTGPNPGTIQTCGSAPRRFSEYLVENNKPGIAARLHEGSLDEDARRYNNSGGISALAHLRRFPPYAAPGREIALAARPEDAVGMEAGAIRDAAAQRSGPQEALGRPEKPPGKAKDGRVLGALEWLGDEHIQRDYQFLEQELQGNNPDLAARTRFVDPLVAIYHLRLGSESDRLSAFQRIVHNQNGNDTADFLFVPVSDAGTTLEERGTHWSLLFVDRSDRERPVAYHYDSFKGCNDTLAGDLAKNLGASLDTSSLRIAQQSNERDCGVYVVDGTRALVGRLQSQPDDLNLNNLAVNRQALQTRLRGDDTFGTANNLTNFELMDRQARDAVKESPVGTFHQQIKRLGQSAPDVAPGDPFKFQSLESKGDPQEEYSWPEYLPPGKANEDDAVVASSFVPTGHHHQASDPAESFRPLIWRDGEQRAPDERIAAQDRSNQLSSEEVLINREHDTAELRPAKRQWPLNSRLQDVATEPQLSEIGNSGARVLMQAPTHQVSALPWEA</sequence>
<dbReference type="RefSeq" id="WP_352658157.1">
    <property type="nucleotide sequence ID" value="NZ_JAMYPJ010000118.1"/>
</dbReference>
<feature type="compositionally biased region" description="Basic and acidic residues" evidence="4">
    <location>
        <begin position="257"/>
        <end position="268"/>
    </location>
</feature>
<feature type="region of interest" description="Disordered" evidence="4">
    <location>
        <begin position="245"/>
        <end position="268"/>
    </location>
</feature>
<accession>A0ABV1YRL1</accession>